<comment type="caution">
    <text evidence="7">The sequence shown here is derived from an EMBL/GenBank/DDBJ whole genome shotgun (WGS) entry which is preliminary data.</text>
</comment>
<name>A0A9Q1FFG3_SYNKA</name>
<keyword evidence="8" id="KW-1185">Reference proteome</keyword>
<feature type="non-terminal residue" evidence="7">
    <location>
        <position position="140"/>
    </location>
</feature>
<evidence type="ECO:0000313" key="8">
    <source>
        <dbReference type="Proteomes" id="UP001152622"/>
    </source>
</evidence>
<dbReference type="AlphaFoldDB" id="A0A9Q1FFG3"/>
<dbReference type="OrthoDB" id="9803478at2759"/>
<keyword evidence="2" id="KW-0391">Immunity</keyword>
<reference evidence="7" key="1">
    <citation type="journal article" date="2023" name="Science">
        <title>Genome structures resolve the early diversification of teleost fishes.</title>
        <authorList>
            <person name="Parey E."/>
            <person name="Louis A."/>
            <person name="Montfort J."/>
            <person name="Bouchez O."/>
            <person name="Roques C."/>
            <person name="Iampietro C."/>
            <person name="Lluch J."/>
            <person name="Castinel A."/>
            <person name="Donnadieu C."/>
            <person name="Desvignes T."/>
            <person name="Floi Bucao C."/>
            <person name="Jouanno E."/>
            <person name="Wen M."/>
            <person name="Mejri S."/>
            <person name="Dirks R."/>
            <person name="Jansen H."/>
            <person name="Henkel C."/>
            <person name="Chen W.J."/>
            <person name="Zahm M."/>
            <person name="Cabau C."/>
            <person name="Klopp C."/>
            <person name="Thompson A.W."/>
            <person name="Robinson-Rechavi M."/>
            <person name="Braasch I."/>
            <person name="Lecointre G."/>
            <person name="Bobe J."/>
            <person name="Postlethwait J.H."/>
            <person name="Berthelot C."/>
            <person name="Roest Crollius H."/>
            <person name="Guiguen Y."/>
        </authorList>
    </citation>
    <scope>NUCLEOTIDE SEQUENCE</scope>
    <source>
        <strain evidence="7">WJC10195</strain>
    </source>
</reference>
<dbReference type="SUPFAM" id="SSF48726">
    <property type="entry name" value="Immunoglobulin"/>
    <property type="match status" value="1"/>
</dbReference>
<evidence type="ECO:0000259" key="6">
    <source>
        <dbReference type="Pfam" id="PF07686"/>
    </source>
</evidence>
<dbReference type="Pfam" id="PF07686">
    <property type="entry name" value="V-set"/>
    <property type="match status" value="1"/>
</dbReference>
<accession>A0A9Q1FFG3</accession>
<keyword evidence="2" id="KW-1064">Adaptive immunity</keyword>
<evidence type="ECO:0000256" key="5">
    <source>
        <dbReference type="SAM" id="Phobius"/>
    </source>
</evidence>
<keyword evidence="5" id="KW-0472">Membrane</keyword>
<evidence type="ECO:0000256" key="4">
    <source>
        <dbReference type="ARBA" id="ARBA00023319"/>
    </source>
</evidence>
<keyword evidence="5" id="KW-1133">Transmembrane helix</keyword>
<dbReference type="Proteomes" id="UP001152622">
    <property type="component" value="Chromosome 6"/>
</dbReference>
<evidence type="ECO:0000256" key="2">
    <source>
        <dbReference type="ARBA" id="ARBA00023130"/>
    </source>
</evidence>
<sequence length="140" mass="15906">NTGVTRTKPLQHCAVLPHWEREDTYRDFNTLRLQTQMLLLFCWILICFIGNSLGQDAITSASKEQHVLDGSSVTLSCNYSAVNANNLQWYLQYPGSKPEFIILIYASAKDKTDKRFTVKHDKKNSRVHLEISSAKVTDSA</sequence>
<gene>
    <name evidence="7" type="ORF">SKAU_G00200940</name>
</gene>
<keyword evidence="4" id="KW-0393">Immunoglobulin domain</keyword>
<dbReference type="InterPro" id="IPR013783">
    <property type="entry name" value="Ig-like_fold"/>
</dbReference>
<dbReference type="Gene3D" id="2.60.40.10">
    <property type="entry name" value="Immunoglobulins"/>
    <property type="match status" value="1"/>
</dbReference>
<feature type="transmembrane region" description="Helical" evidence="5">
    <location>
        <begin position="33"/>
        <end position="53"/>
    </location>
</feature>
<evidence type="ECO:0000313" key="7">
    <source>
        <dbReference type="EMBL" id="KAJ8357300.1"/>
    </source>
</evidence>
<feature type="domain" description="Immunoglobulin V-set" evidence="6">
    <location>
        <begin position="63"/>
        <end position="140"/>
    </location>
</feature>
<evidence type="ECO:0000256" key="3">
    <source>
        <dbReference type="ARBA" id="ARBA00023170"/>
    </source>
</evidence>
<organism evidence="7 8">
    <name type="scientific">Synaphobranchus kaupii</name>
    <name type="common">Kaup's arrowtooth eel</name>
    <dbReference type="NCBI Taxonomy" id="118154"/>
    <lineage>
        <taxon>Eukaryota</taxon>
        <taxon>Metazoa</taxon>
        <taxon>Chordata</taxon>
        <taxon>Craniata</taxon>
        <taxon>Vertebrata</taxon>
        <taxon>Euteleostomi</taxon>
        <taxon>Actinopterygii</taxon>
        <taxon>Neopterygii</taxon>
        <taxon>Teleostei</taxon>
        <taxon>Anguilliformes</taxon>
        <taxon>Synaphobranchidae</taxon>
        <taxon>Synaphobranchus</taxon>
    </lineage>
</organism>
<proteinExistence type="predicted"/>
<feature type="non-terminal residue" evidence="7">
    <location>
        <position position="1"/>
    </location>
</feature>
<protein>
    <recommendedName>
        <fullName evidence="6">Immunoglobulin V-set domain-containing protein</fullName>
    </recommendedName>
</protein>
<dbReference type="GO" id="GO:0002250">
    <property type="term" value="P:adaptive immune response"/>
    <property type="evidence" value="ECO:0007669"/>
    <property type="project" value="UniProtKB-KW"/>
</dbReference>
<dbReference type="InterPro" id="IPR013106">
    <property type="entry name" value="Ig_V-set"/>
</dbReference>
<dbReference type="InterPro" id="IPR051287">
    <property type="entry name" value="TCR_variable_region"/>
</dbReference>
<dbReference type="PANTHER" id="PTHR19367">
    <property type="entry name" value="T-CELL RECEPTOR ALPHA CHAIN V REGION"/>
    <property type="match status" value="1"/>
</dbReference>
<keyword evidence="5" id="KW-0812">Transmembrane</keyword>
<dbReference type="PANTHER" id="PTHR19367:SF18">
    <property type="entry name" value="T CELL RECEPTOR ALPHA VARIABLE 16"/>
    <property type="match status" value="1"/>
</dbReference>
<keyword evidence="1" id="KW-0732">Signal</keyword>
<dbReference type="EMBL" id="JAINUF010000006">
    <property type="protein sequence ID" value="KAJ8357300.1"/>
    <property type="molecule type" value="Genomic_DNA"/>
</dbReference>
<keyword evidence="3" id="KW-0675">Receptor</keyword>
<dbReference type="InterPro" id="IPR036179">
    <property type="entry name" value="Ig-like_dom_sf"/>
</dbReference>
<evidence type="ECO:0000256" key="1">
    <source>
        <dbReference type="ARBA" id="ARBA00022729"/>
    </source>
</evidence>